<dbReference type="InterPro" id="IPR044068">
    <property type="entry name" value="CB"/>
</dbReference>
<keyword evidence="1" id="KW-0238">DNA-binding</keyword>
<dbReference type="PANTHER" id="PTHR30349">
    <property type="entry name" value="PHAGE INTEGRASE-RELATED"/>
    <property type="match status" value="1"/>
</dbReference>
<accession>A0A0H5QEJ8</accession>
<proteinExistence type="predicted"/>
<reference evidence="5" key="2">
    <citation type="submission" date="2015-07" db="EMBL/GenBank/DDBJ databases">
        <title>Plasmids, circular viruses and viroids from rat gut.</title>
        <authorList>
            <person name="Jorgensen T.J."/>
            <person name="Hansen M.A."/>
            <person name="Xu Z."/>
            <person name="Tabak M.A."/>
            <person name="Sorensen S.J."/>
            <person name="Hansen L.H."/>
        </authorList>
    </citation>
    <scope>NUCLEOTIDE SEQUENCE</scope>
    <source>
        <strain evidence="5">RGRH0269</strain>
    </source>
</reference>
<dbReference type="SUPFAM" id="SSF56349">
    <property type="entry name" value="DNA breaking-rejoining enzymes"/>
    <property type="match status" value="1"/>
</dbReference>
<dbReference type="GO" id="GO:0015074">
    <property type="term" value="P:DNA integration"/>
    <property type="evidence" value="ECO:0007669"/>
    <property type="project" value="InterPro"/>
</dbReference>
<name>A0A0H5QEJ8_9ZZZZ</name>
<protein>
    <recommendedName>
        <fullName evidence="6">Tyr recombinase domain-containing protein</fullName>
    </recommendedName>
</protein>
<dbReference type="GO" id="GO:0003677">
    <property type="term" value="F:DNA binding"/>
    <property type="evidence" value="ECO:0007669"/>
    <property type="project" value="UniProtKB-KW"/>
</dbReference>
<dbReference type="GO" id="GO:0006310">
    <property type="term" value="P:DNA recombination"/>
    <property type="evidence" value="ECO:0007669"/>
    <property type="project" value="UniProtKB-KW"/>
</dbReference>
<dbReference type="PROSITE" id="PS51898">
    <property type="entry name" value="TYR_RECOMBINASE"/>
    <property type="match status" value="1"/>
</dbReference>
<evidence type="ECO:0000259" key="3">
    <source>
        <dbReference type="PROSITE" id="PS51898"/>
    </source>
</evidence>
<dbReference type="InterPro" id="IPR002104">
    <property type="entry name" value="Integrase_catalytic"/>
</dbReference>
<dbReference type="PROSITE" id="PS51900">
    <property type="entry name" value="CB"/>
    <property type="match status" value="1"/>
</dbReference>
<dbReference type="InterPro" id="IPR013762">
    <property type="entry name" value="Integrase-like_cat_sf"/>
</dbReference>
<dbReference type="Pfam" id="PF00589">
    <property type="entry name" value="Phage_integrase"/>
    <property type="match status" value="1"/>
</dbReference>
<dbReference type="EMBL" id="LN852941">
    <property type="protein sequence ID" value="CRY94517.1"/>
    <property type="molecule type" value="Genomic_DNA"/>
</dbReference>
<organism evidence="5">
    <name type="scientific">uncultured prokaryote</name>
    <dbReference type="NCBI Taxonomy" id="198431"/>
    <lineage>
        <taxon>unclassified sequences</taxon>
        <taxon>environmental samples</taxon>
    </lineage>
</organism>
<evidence type="ECO:0008006" key="6">
    <source>
        <dbReference type="Google" id="ProtNLM"/>
    </source>
</evidence>
<evidence type="ECO:0000313" key="5">
    <source>
        <dbReference type="EMBL" id="CRY94517.1"/>
    </source>
</evidence>
<sequence length="292" mass="33923">MTIQQAFEDFMLEQKVRGNSPKTQEYYSGALRLLLTYCGPEQEMAALTLAQLRHHYLALTEKGLSTTTIQSYVRAWRAFLTWCYQEGYIAADLPQKFRLPKAKRPTIDVLTDREVQQLFSSFDTKHLPGLRNYCICALMLDSGLRMDEVVTLETEHVHLAEGYAIVCGKGNKERMVPLGNRSRQMLARYLRRRGPVDNPRLFQTSQHTPIRQTTVKQLFRKLKKRLNIPRLRAHLLRHTFATRYLENGGDMYSLQQILGHTSLEMVKRYVHLTHQKTVAAFPQFSPLDRLAR</sequence>
<evidence type="ECO:0000256" key="1">
    <source>
        <dbReference type="ARBA" id="ARBA00023125"/>
    </source>
</evidence>
<reference evidence="5" key="1">
    <citation type="submission" date="2015-06" db="EMBL/GenBank/DDBJ databases">
        <authorList>
            <person name="Joergensen T."/>
        </authorList>
    </citation>
    <scope>NUCLEOTIDE SEQUENCE</scope>
    <source>
        <strain evidence="5">RGRH0269</strain>
    </source>
</reference>
<evidence type="ECO:0000259" key="4">
    <source>
        <dbReference type="PROSITE" id="PS51900"/>
    </source>
</evidence>
<feature type="domain" description="Tyr recombinase" evidence="3">
    <location>
        <begin position="105"/>
        <end position="282"/>
    </location>
</feature>
<dbReference type="InterPro" id="IPR050090">
    <property type="entry name" value="Tyrosine_recombinase_XerCD"/>
</dbReference>
<dbReference type="AlphaFoldDB" id="A0A0H5QEJ8"/>
<dbReference type="Gene3D" id="1.10.150.130">
    <property type="match status" value="1"/>
</dbReference>
<dbReference type="Gene3D" id="1.10.443.10">
    <property type="entry name" value="Intergrase catalytic core"/>
    <property type="match status" value="1"/>
</dbReference>
<dbReference type="InterPro" id="IPR011010">
    <property type="entry name" value="DNA_brk_join_enz"/>
</dbReference>
<keyword evidence="2" id="KW-0233">DNA recombination</keyword>
<dbReference type="InterPro" id="IPR010998">
    <property type="entry name" value="Integrase_recombinase_N"/>
</dbReference>
<evidence type="ECO:0000256" key="2">
    <source>
        <dbReference type="ARBA" id="ARBA00023172"/>
    </source>
</evidence>
<dbReference type="PANTHER" id="PTHR30349:SF81">
    <property type="entry name" value="TYROSINE RECOMBINASE XERC"/>
    <property type="match status" value="1"/>
</dbReference>
<feature type="domain" description="Core-binding (CB)" evidence="4">
    <location>
        <begin position="1"/>
        <end position="84"/>
    </location>
</feature>